<dbReference type="PRINTS" id="PR00507">
    <property type="entry name" value="N12N6MTFRASE"/>
</dbReference>
<dbReference type="InterPro" id="IPR050953">
    <property type="entry name" value="N4_N6_ade-DNA_methylase"/>
</dbReference>
<evidence type="ECO:0000259" key="9">
    <source>
        <dbReference type="Pfam" id="PF12950"/>
    </source>
</evidence>
<keyword evidence="11" id="KW-1185">Reference proteome</keyword>
<evidence type="ECO:0000256" key="4">
    <source>
        <dbReference type="ARBA" id="ARBA00022691"/>
    </source>
</evidence>
<dbReference type="InterPro" id="IPR002052">
    <property type="entry name" value="DNA_methylase_N6_adenine_CS"/>
</dbReference>
<evidence type="ECO:0000256" key="2">
    <source>
        <dbReference type="ARBA" id="ARBA00022603"/>
    </source>
</evidence>
<dbReference type="RefSeq" id="WP_326125028.1">
    <property type="nucleotide sequence ID" value="NZ_JARSFG010000032.1"/>
</dbReference>
<dbReference type="SUPFAM" id="SSF53335">
    <property type="entry name" value="S-adenosyl-L-methionine-dependent methyltransferases"/>
    <property type="match status" value="1"/>
</dbReference>
<feature type="domain" description="TaqI-like C-terminal specificity" evidence="9">
    <location>
        <begin position="443"/>
        <end position="592"/>
    </location>
</feature>
<dbReference type="EMBL" id="JARSFG010000032">
    <property type="protein sequence ID" value="MEC1180490.1"/>
    <property type="molecule type" value="Genomic_DNA"/>
</dbReference>
<keyword evidence="5" id="KW-0680">Restriction system</keyword>
<dbReference type="Proteomes" id="UP001344888">
    <property type="component" value="Unassembled WGS sequence"/>
</dbReference>
<dbReference type="GO" id="GO:0009007">
    <property type="term" value="F:site-specific DNA-methyltransferase (adenine-specific) activity"/>
    <property type="evidence" value="ECO:0007669"/>
    <property type="project" value="UniProtKB-EC"/>
</dbReference>
<comment type="catalytic activity">
    <reaction evidence="7">
        <text>a 2'-deoxyadenosine in DNA + S-adenosyl-L-methionine = an N(6)-methyl-2'-deoxyadenosine in DNA + S-adenosyl-L-homocysteine + H(+)</text>
        <dbReference type="Rhea" id="RHEA:15197"/>
        <dbReference type="Rhea" id="RHEA-COMP:12418"/>
        <dbReference type="Rhea" id="RHEA-COMP:12419"/>
        <dbReference type="ChEBI" id="CHEBI:15378"/>
        <dbReference type="ChEBI" id="CHEBI:57856"/>
        <dbReference type="ChEBI" id="CHEBI:59789"/>
        <dbReference type="ChEBI" id="CHEBI:90615"/>
        <dbReference type="ChEBI" id="CHEBI:90616"/>
        <dbReference type="EC" id="2.1.1.72"/>
    </reaction>
</comment>
<dbReference type="EC" id="2.1.1.72" evidence="1"/>
<name>A0AAW9NZ51_9BACL</name>
<dbReference type="Pfam" id="PF07669">
    <property type="entry name" value="Eco57I"/>
    <property type="match status" value="1"/>
</dbReference>
<evidence type="ECO:0000256" key="1">
    <source>
        <dbReference type="ARBA" id="ARBA00011900"/>
    </source>
</evidence>
<dbReference type="GO" id="GO:0032259">
    <property type="term" value="P:methylation"/>
    <property type="evidence" value="ECO:0007669"/>
    <property type="project" value="UniProtKB-KW"/>
</dbReference>
<dbReference type="GO" id="GO:0003677">
    <property type="term" value="F:DNA binding"/>
    <property type="evidence" value="ECO:0007669"/>
    <property type="project" value="UniProtKB-KW"/>
</dbReference>
<dbReference type="PROSITE" id="PS00092">
    <property type="entry name" value="N6_MTASE"/>
    <property type="match status" value="1"/>
</dbReference>
<keyword evidence="4" id="KW-0949">S-adenosyl-L-methionine</keyword>
<evidence type="ECO:0000256" key="7">
    <source>
        <dbReference type="ARBA" id="ARBA00047942"/>
    </source>
</evidence>
<dbReference type="GO" id="GO:0009307">
    <property type="term" value="P:DNA restriction-modification system"/>
    <property type="evidence" value="ECO:0007669"/>
    <property type="project" value="UniProtKB-KW"/>
</dbReference>
<comment type="caution">
    <text evidence="10">The sequence shown here is derived from an EMBL/GenBank/DDBJ whole genome shotgun (WGS) entry which is preliminary data.</text>
</comment>
<dbReference type="Gene3D" id="3.40.50.150">
    <property type="entry name" value="Vaccinia Virus protein VP39"/>
    <property type="match status" value="1"/>
</dbReference>
<dbReference type="Pfam" id="PF12950">
    <property type="entry name" value="TaqI_C"/>
    <property type="match status" value="1"/>
</dbReference>
<keyword evidence="2 10" id="KW-0489">Methyltransferase</keyword>
<evidence type="ECO:0000313" key="10">
    <source>
        <dbReference type="EMBL" id="MEC1180490.1"/>
    </source>
</evidence>
<evidence type="ECO:0000256" key="6">
    <source>
        <dbReference type="ARBA" id="ARBA00023125"/>
    </source>
</evidence>
<dbReference type="InterPro" id="IPR025931">
    <property type="entry name" value="TaqI_C"/>
</dbReference>
<dbReference type="InterPro" id="IPR011639">
    <property type="entry name" value="MethylTrfase_TaqI-like_dom"/>
</dbReference>
<dbReference type="PANTHER" id="PTHR33841">
    <property type="entry name" value="DNA METHYLTRANSFERASE YEEA-RELATED"/>
    <property type="match status" value="1"/>
</dbReference>
<evidence type="ECO:0000256" key="5">
    <source>
        <dbReference type="ARBA" id="ARBA00022747"/>
    </source>
</evidence>
<gene>
    <name evidence="10" type="ORF">P9B03_18660</name>
</gene>
<reference evidence="10 11" key="1">
    <citation type="submission" date="2023-03" db="EMBL/GenBank/DDBJ databases">
        <title>Bacillus Genome Sequencing.</title>
        <authorList>
            <person name="Dunlap C."/>
        </authorList>
    </citation>
    <scope>NUCLEOTIDE SEQUENCE [LARGE SCALE GENOMIC DNA]</scope>
    <source>
        <strain evidence="10 11">B-59205</strain>
    </source>
</reference>
<sequence>MDRESKSFIEEGVKFLKKSEGDILLSNLHKFFLIYTIAFCSKYIDIKSWKNKRINLYELKKEAKSKLNNLLFDSLDFNDKELESYINWMKLNPPPADTKEDVLGSIYMMILHKSKRKALGEHYTSMDLVELINKNLFCIELSKKRIIDPACGSGNFLISILRNEFENSSKDERERIIEDLEDGEFLVGIDIQELPCIVTKLRLLMEIVYYNKEVDSTLRYPIFQLDSLLTKEIILENNSYDLVITNPPYLRYQLIEESKRVELKKSYNAAVGRFDLYTLFIEKSIELAKDEGEVFILCSDKFMSAEYGKGIRGYVEENAKLVKVIDLNTIAPFNAAVLSAVYQFEKIKNNKKESAEWLKASIKNEKIILEKCGEIDIGAEWRYINENSEELINKIISNSNIILEEIASKISIGIQTTADNVFCKVMSHKFIKDNNLEGELIQPLLRGRNLKKWFYKWDGENNHKDKYILYPYVLEKGRTIPIELSNYPSTAQYLYQHKKTLESRTYFKNKKKKWFEHWTPHSFNFFEDIKILTPEIASECTFSLDVQGHFYNGTAYSIKLNENCDLDDYKYVLALLNSKVINFFHKKTITTHLESGKYRFKSPIMRKYPLVMLNKDNSKYVELVKLVNEILGGTKELKKIEDKINEVVFQIYKLERKDIYILEEYK</sequence>
<keyword evidence="6" id="KW-0238">DNA-binding</keyword>
<proteinExistence type="predicted"/>
<evidence type="ECO:0000256" key="3">
    <source>
        <dbReference type="ARBA" id="ARBA00022679"/>
    </source>
</evidence>
<dbReference type="AlphaFoldDB" id="A0AAW9NZ51"/>
<dbReference type="PANTHER" id="PTHR33841:SF6">
    <property type="entry name" value="TYPE II METHYLTRANSFERASE M.HINDII"/>
    <property type="match status" value="1"/>
</dbReference>
<organism evidence="10 11">
    <name type="scientific">Metasolibacillus meyeri</name>
    <dbReference type="NCBI Taxonomy" id="1071052"/>
    <lineage>
        <taxon>Bacteria</taxon>
        <taxon>Bacillati</taxon>
        <taxon>Bacillota</taxon>
        <taxon>Bacilli</taxon>
        <taxon>Bacillales</taxon>
        <taxon>Caryophanaceae</taxon>
        <taxon>Metasolibacillus</taxon>
    </lineage>
</organism>
<evidence type="ECO:0000313" key="11">
    <source>
        <dbReference type="Proteomes" id="UP001344888"/>
    </source>
</evidence>
<keyword evidence="3" id="KW-0808">Transferase</keyword>
<evidence type="ECO:0000259" key="8">
    <source>
        <dbReference type="Pfam" id="PF07669"/>
    </source>
</evidence>
<feature type="domain" description="Type II methyltransferase M.TaqI-like" evidence="8">
    <location>
        <begin position="186"/>
        <end position="329"/>
    </location>
</feature>
<dbReference type="InterPro" id="IPR029063">
    <property type="entry name" value="SAM-dependent_MTases_sf"/>
</dbReference>
<protein>
    <recommendedName>
        <fullName evidence="1">site-specific DNA-methyltransferase (adenine-specific)</fullName>
        <ecNumber evidence="1">2.1.1.72</ecNumber>
    </recommendedName>
</protein>
<accession>A0AAW9NZ51</accession>